<dbReference type="InterPro" id="IPR013422">
    <property type="entry name" value="CRISPR-assoc_prot_Cas5_N"/>
</dbReference>
<sequence>MPSSTYIRLAGPLQSWAGLAVSGNFVRTEPRPTLSALRGLLAASLGAKRGQWQTWIDDVHFTLREDKTPKYVDDFHTIGDREDEFTFRRRLAIMQQMKATSVKQLKFTPAVGATSISRRTYLAESEFIVRATLEGHTEEIDQAFASPVFSVYLGRKAFPATFPFYLGTGPAEMLSLIPALAPNASSKATVRIFEPSLGSGVSPESMSVPAVATRTDWLKGIKELSLHRHSTIQR</sequence>
<evidence type="ECO:0000313" key="2">
    <source>
        <dbReference type="EMBL" id="ART20322.1"/>
    </source>
</evidence>
<dbReference type="KEGG" id="cstr:CBE89_01490"/>
<dbReference type="AlphaFoldDB" id="A0A2Z2IXX0"/>
<evidence type="ECO:0000313" key="3">
    <source>
        <dbReference type="Proteomes" id="UP000250197"/>
    </source>
</evidence>
<dbReference type="InterPro" id="IPR010147">
    <property type="entry name" value="CRISPR-assoc_prot_CasD"/>
</dbReference>
<dbReference type="GO" id="GO:0003723">
    <property type="term" value="F:RNA binding"/>
    <property type="evidence" value="ECO:0007669"/>
    <property type="project" value="InterPro"/>
</dbReference>
<reference evidence="2 3" key="1">
    <citation type="submission" date="2017-05" db="EMBL/GenBank/DDBJ databases">
        <title>Complete genome sequence of Corynebacterium striatum KC-Na-1 isolated from Neophocaena asiaeorientalis in Korea.</title>
        <authorList>
            <person name="Kim J.H."/>
            <person name="Lee K."/>
        </authorList>
    </citation>
    <scope>NUCLEOTIDE SEQUENCE [LARGE SCALE GENOMIC DNA]</scope>
    <source>
        <strain evidence="2 3">KC-Na-01</strain>
    </source>
</reference>
<dbReference type="GO" id="GO:0051607">
    <property type="term" value="P:defense response to virus"/>
    <property type="evidence" value="ECO:0007669"/>
    <property type="project" value="UniProtKB-KW"/>
</dbReference>
<dbReference type="EMBL" id="CP021252">
    <property type="protein sequence ID" value="ART20322.1"/>
    <property type="molecule type" value="Genomic_DNA"/>
</dbReference>
<protein>
    <submittedName>
        <fullName evidence="2">Type I-E CRISPR-associated protein Cas5/CasD</fullName>
    </submittedName>
</protein>
<dbReference type="Proteomes" id="UP000250197">
    <property type="component" value="Chromosome"/>
</dbReference>
<dbReference type="Gene3D" id="3.30.70.2660">
    <property type="match status" value="1"/>
</dbReference>
<dbReference type="NCBIfam" id="TIGR02593">
    <property type="entry name" value="CRISPR_cas5"/>
    <property type="match status" value="1"/>
</dbReference>
<dbReference type="NCBIfam" id="TIGR01868">
    <property type="entry name" value="casD_Cas5e"/>
    <property type="match status" value="1"/>
</dbReference>
<dbReference type="Pfam" id="PF09704">
    <property type="entry name" value="Cas_Cas5d"/>
    <property type="match status" value="1"/>
</dbReference>
<evidence type="ECO:0000256" key="1">
    <source>
        <dbReference type="ARBA" id="ARBA00023118"/>
    </source>
</evidence>
<dbReference type="GO" id="GO:0043571">
    <property type="term" value="P:maintenance of CRISPR repeat elements"/>
    <property type="evidence" value="ECO:0007669"/>
    <property type="project" value="InterPro"/>
</dbReference>
<name>A0A2Z2IXX0_CORST</name>
<proteinExistence type="predicted"/>
<gene>
    <name evidence="2" type="ORF">CBE89_01490</name>
</gene>
<keyword evidence="1" id="KW-0051">Antiviral defense</keyword>
<organism evidence="2 3">
    <name type="scientific">Corynebacterium striatum</name>
    <dbReference type="NCBI Taxonomy" id="43770"/>
    <lineage>
        <taxon>Bacteria</taxon>
        <taxon>Bacillati</taxon>
        <taxon>Actinomycetota</taxon>
        <taxon>Actinomycetes</taxon>
        <taxon>Mycobacteriales</taxon>
        <taxon>Corynebacteriaceae</taxon>
        <taxon>Corynebacterium</taxon>
    </lineage>
</organism>
<dbReference type="InterPro" id="IPR021124">
    <property type="entry name" value="CRISPR-assoc_prot_Cas5"/>
</dbReference>
<accession>A0A2Z2IXX0</accession>